<dbReference type="CDD" id="cd00118">
    <property type="entry name" value="LysM"/>
    <property type="match status" value="2"/>
</dbReference>
<organism evidence="3 4">
    <name type="scientific">Thermospira aquatica</name>
    <dbReference type="NCBI Taxonomy" id="2828656"/>
    <lineage>
        <taxon>Bacteria</taxon>
        <taxon>Pseudomonadati</taxon>
        <taxon>Spirochaetota</taxon>
        <taxon>Spirochaetia</taxon>
        <taxon>Brevinematales</taxon>
        <taxon>Thermospiraceae</taxon>
        <taxon>Thermospira</taxon>
    </lineage>
</organism>
<sequence length="356" mass="40061">MRDYKNYFSGKRLFSHQTDEKHISRKTRKTHDDQPKLFSSFTPLLLIIGGVIGCLSLFFAFEGLEKRQNHQKTSSIGELSLQKQINEYLIPRGVGGSEPISSNATKDLHFYFYEVQPGESLTSIAKKLGTSMDSLISLNSLDNAHFLRPGNKILVPNLDGVLYTVKKDDTLEKIAKKYKVEIEDILDYNDIEEADALMPGDILFLPGASLTTEERAKALGYLFAKPVRGRFTSGFGIRIDPFTRRRGYHAGIDIAARYNTPIRAAKEGRVTFVGWKGGYGLCVIIKHQMGYETVYGHLASTTVKEGQYVNQGQIIGKMGNTGRSTGTHLHFEVRRYNKPINPTRLQGLGKASRRWY</sequence>
<dbReference type="InterPro" id="IPR018392">
    <property type="entry name" value="LysM"/>
</dbReference>
<dbReference type="FunFam" id="2.70.70.10:FF:000006">
    <property type="entry name" value="M23 family peptidase"/>
    <property type="match status" value="1"/>
</dbReference>
<keyword evidence="1" id="KW-0812">Transmembrane</keyword>
<dbReference type="PANTHER" id="PTHR21666">
    <property type="entry name" value="PEPTIDASE-RELATED"/>
    <property type="match status" value="1"/>
</dbReference>
<dbReference type="SUPFAM" id="SSF51261">
    <property type="entry name" value="Duplicated hybrid motif"/>
    <property type="match status" value="1"/>
</dbReference>
<dbReference type="InterPro" id="IPR016047">
    <property type="entry name" value="M23ase_b-sheet_dom"/>
</dbReference>
<dbReference type="CDD" id="cd12797">
    <property type="entry name" value="M23_peptidase"/>
    <property type="match status" value="1"/>
</dbReference>
<dbReference type="InterPro" id="IPR036779">
    <property type="entry name" value="LysM_dom_sf"/>
</dbReference>
<feature type="domain" description="LysM" evidence="2">
    <location>
        <begin position="111"/>
        <end position="155"/>
    </location>
</feature>
<evidence type="ECO:0000259" key="2">
    <source>
        <dbReference type="PROSITE" id="PS51782"/>
    </source>
</evidence>
<gene>
    <name evidence="3" type="ORF">KDW03_08175</name>
</gene>
<reference evidence="3" key="1">
    <citation type="submission" date="2021-04" db="EMBL/GenBank/DDBJ databases">
        <authorList>
            <person name="Postec A."/>
        </authorList>
    </citation>
    <scope>NUCLEOTIDE SEQUENCE</scope>
    <source>
        <strain evidence="3">F1F22</strain>
    </source>
</reference>
<dbReference type="Proteomes" id="UP001056539">
    <property type="component" value="Chromosome"/>
</dbReference>
<dbReference type="PANTHER" id="PTHR21666:SF270">
    <property type="entry name" value="MUREIN HYDROLASE ACTIVATOR ENVC"/>
    <property type="match status" value="1"/>
</dbReference>
<dbReference type="AlphaFoldDB" id="A0AAX3BB41"/>
<dbReference type="EMBL" id="CP073355">
    <property type="protein sequence ID" value="URA09464.1"/>
    <property type="molecule type" value="Genomic_DNA"/>
</dbReference>
<evidence type="ECO:0000313" key="4">
    <source>
        <dbReference type="Proteomes" id="UP001056539"/>
    </source>
</evidence>
<reference evidence="3" key="2">
    <citation type="submission" date="2022-06" db="EMBL/GenBank/DDBJ databases">
        <title>Thermospira aquatica gen. nov., sp. nov.</title>
        <authorList>
            <person name="Ben Ali Gam Z."/>
            <person name="Labat M."/>
        </authorList>
    </citation>
    <scope>NUCLEOTIDE SEQUENCE</scope>
    <source>
        <strain evidence="3">F1F22</strain>
    </source>
</reference>
<accession>A0AAX3BB41</accession>
<dbReference type="InterPro" id="IPR050570">
    <property type="entry name" value="Cell_wall_metabolism_enzyme"/>
</dbReference>
<keyword evidence="4" id="KW-1185">Reference proteome</keyword>
<dbReference type="KEGG" id="taqu:KDW03_08175"/>
<dbReference type="PROSITE" id="PS51782">
    <property type="entry name" value="LYSM"/>
    <property type="match status" value="2"/>
</dbReference>
<dbReference type="Pfam" id="PF01551">
    <property type="entry name" value="Peptidase_M23"/>
    <property type="match status" value="1"/>
</dbReference>
<dbReference type="RefSeq" id="WP_271434593.1">
    <property type="nucleotide sequence ID" value="NZ_CP073355.1"/>
</dbReference>
<dbReference type="SMART" id="SM00257">
    <property type="entry name" value="LysM"/>
    <property type="match status" value="2"/>
</dbReference>
<evidence type="ECO:0000313" key="3">
    <source>
        <dbReference type="EMBL" id="URA09464.1"/>
    </source>
</evidence>
<evidence type="ECO:0000256" key="1">
    <source>
        <dbReference type="SAM" id="Phobius"/>
    </source>
</evidence>
<protein>
    <submittedName>
        <fullName evidence="3">M23 family metallopeptidase</fullName>
    </submittedName>
</protein>
<name>A0AAX3BB41_9SPIR</name>
<dbReference type="Gene3D" id="3.10.350.10">
    <property type="entry name" value="LysM domain"/>
    <property type="match status" value="2"/>
</dbReference>
<dbReference type="Pfam" id="PF01476">
    <property type="entry name" value="LysM"/>
    <property type="match status" value="2"/>
</dbReference>
<dbReference type="GO" id="GO:0004222">
    <property type="term" value="F:metalloendopeptidase activity"/>
    <property type="evidence" value="ECO:0007669"/>
    <property type="project" value="TreeGrafter"/>
</dbReference>
<feature type="domain" description="LysM" evidence="2">
    <location>
        <begin position="161"/>
        <end position="205"/>
    </location>
</feature>
<dbReference type="Gene3D" id="2.70.70.10">
    <property type="entry name" value="Glucose Permease (Domain IIA)"/>
    <property type="match status" value="1"/>
</dbReference>
<proteinExistence type="predicted"/>
<keyword evidence="1" id="KW-0472">Membrane</keyword>
<keyword evidence="1" id="KW-1133">Transmembrane helix</keyword>
<dbReference type="InterPro" id="IPR011055">
    <property type="entry name" value="Dup_hybrid_motif"/>
</dbReference>
<feature type="transmembrane region" description="Helical" evidence="1">
    <location>
        <begin position="41"/>
        <end position="61"/>
    </location>
</feature>